<evidence type="ECO:0000259" key="1">
    <source>
        <dbReference type="Pfam" id="PF06568"/>
    </source>
</evidence>
<dbReference type="PATRIC" id="fig|1245469.3.peg.3691"/>
<dbReference type="OrthoDB" id="8163716at2"/>
<accession>M4Z8D7</accession>
<keyword evidence="3" id="KW-1185">Reference proteome</keyword>
<protein>
    <recommendedName>
        <fullName evidence="1">YjiS-like domain-containing protein</fullName>
    </recommendedName>
</protein>
<dbReference type="InterPro" id="IPR009506">
    <property type="entry name" value="YjiS-like"/>
</dbReference>
<gene>
    <name evidence="2" type="ORF">S58_36190</name>
</gene>
<evidence type="ECO:0000313" key="2">
    <source>
        <dbReference type="EMBL" id="BAM89612.1"/>
    </source>
</evidence>
<evidence type="ECO:0000313" key="3">
    <source>
        <dbReference type="Proteomes" id="UP000011841"/>
    </source>
</evidence>
<name>M4Z8D7_9BRAD</name>
<dbReference type="RefSeq" id="WP_015666722.1">
    <property type="nucleotide sequence ID" value="NC_020453.1"/>
</dbReference>
<dbReference type="HOGENOM" id="CLU_3041036_0_0_5"/>
<reference evidence="2 3" key="1">
    <citation type="journal article" date="2013" name="Appl. Environ. Microbiol.">
        <title>Genome analysis suggests that the soil oligotrophic bacterium Agromonas oligotrophica (Bradyrhizobium oligotrophicum) is a nitrogen-fixing symbiont of Aeschynomene indica.</title>
        <authorList>
            <person name="Okubo T."/>
            <person name="Fukushima S."/>
            <person name="Itakura M."/>
            <person name="Oshima K."/>
            <person name="Longtonglang A."/>
            <person name="Teaumroong N."/>
            <person name="Mitsui H."/>
            <person name="Hattori M."/>
            <person name="Hattori R."/>
            <person name="Hattori T."/>
            <person name="Minamisawa K."/>
        </authorList>
    </citation>
    <scope>NUCLEOTIDE SEQUENCE [LARGE SCALE GENOMIC DNA]</scope>
    <source>
        <strain evidence="2 3">S58</strain>
    </source>
</reference>
<dbReference type="EMBL" id="AP012603">
    <property type="protein sequence ID" value="BAM89612.1"/>
    <property type="molecule type" value="Genomic_DNA"/>
</dbReference>
<organism evidence="2 3">
    <name type="scientific">Bradyrhizobium oligotrophicum S58</name>
    <dbReference type="NCBI Taxonomy" id="1245469"/>
    <lineage>
        <taxon>Bacteria</taxon>
        <taxon>Pseudomonadati</taxon>
        <taxon>Pseudomonadota</taxon>
        <taxon>Alphaproteobacteria</taxon>
        <taxon>Hyphomicrobiales</taxon>
        <taxon>Nitrobacteraceae</taxon>
        <taxon>Bradyrhizobium</taxon>
    </lineage>
</organism>
<dbReference type="KEGG" id="aol:S58_36190"/>
<sequence length="54" mass="6558">MFITAIFDILKRYVHYRAQLACLERLDDRTLRDIGVNRDQMYAQAWERARFVHA</sequence>
<feature type="domain" description="YjiS-like" evidence="1">
    <location>
        <begin position="7"/>
        <end position="40"/>
    </location>
</feature>
<proteinExistence type="predicted"/>
<dbReference type="eggNOG" id="ENOG50325V2">
    <property type="taxonomic scope" value="Bacteria"/>
</dbReference>
<dbReference type="Pfam" id="PF06568">
    <property type="entry name" value="YjiS-like"/>
    <property type="match status" value="1"/>
</dbReference>
<dbReference type="AlphaFoldDB" id="M4Z8D7"/>
<dbReference type="GeneID" id="301821006"/>
<dbReference type="Proteomes" id="UP000011841">
    <property type="component" value="Chromosome"/>
</dbReference>
<dbReference type="STRING" id="1245469.S58_36190"/>